<dbReference type="OrthoDB" id="2129233at2759"/>
<feature type="compositionally biased region" description="Basic and acidic residues" evidence="1">
    <location>
        <begin position="15"/>
        <end position="43"/>
    </location>
</feature>
<feature type="region of interest" description="Disordered" evidence="1">
    <location>
        <begin position="1"/>
        <end position="279"/>
    </location>
</feature>
<dbReference type="EMBL" id="JAPFRF010000009">
    <property type="protein sequence ID" value="KAJ7322236.1"/>
    <property type="molecule type" value="Genomic_DNA"/>
</dbReference>
<sequence length="279" mass="30432">MQTEESSKSQKAQQKSKEVSKKHSGSERTEQKDSHRKNSEESKKPHKPGIMKQQRSNLMSGNPNAGADKSQQKSNVDIGEVCPWEVYDQSPGAGATDPKVQKHVSIASSESEKPSQAKGQTLPKSTERHQLLNQKSTDRCEVCPWESQETHGADEEEKHLSPKTQQDVPGAKSENANKQYASGNDPKELLPKAAAQTTEKWFANKLGNQTKSMSSSPAGNALPSDSARSATSNSQKALASRVDVCPWEFDTPELPKTERSIALSNATGLSSNKTAKHQK</sequence>
<feature type="compositionally biased region" description="Polar residues" evidence="1">
    <location>
        <begin position="206"/>
        <end position="218"/>
    </location>
</feature>
<reference evidence="2" key="1">
    <citation type="journal article" date="2023" name="DNA Res.">
        <title>Chromosome-level genome assembly of Phrynocephalus forsythii using third-generation DNA sequencing and Hi-C analysis.</title>
        <authorList>
            <person name="Qi Y."/>
            <person name="Zhao W."/>
            <person name="Zhao Y."/>
            <person name="Niu C."/>
            <person name="Cao S."/>
            <person name="Zhang Y."/>
        </authorList>
    </citation>
    <scope>NUCLEOTIDE SEQUENCE</scope>
    <source>
        <tissue evidence="2">Muscle</tissue>
    </source>
</reference>
<feature type="compositionally biased region" description="Polar residues" evidence="1">
    <location>
        <begin position="226"/>
        <end position="237"/>
    </location>
</feature>
<proteinExistence type="predicted"/>
<feature type="compositionally biased region" description="Polar residues" evidence="1">
    <location>
        <begin position="53"/>
        <end position="63"/>
    </location>
</feature>
<accession>A0A9Q1AYV1</accession>
<evidence type="ECO:0000313" key="2">
    <source>
        <dbReference type="EMBL" id="KAJ7322236.1"/>
    </source>
</evidence>
<protein>
    <submittedName>
        <fullName evidence="2">Uncharacterized protein</fullName>
    </submittedName>
</protein>
<feature type="compositionally biased region" description="Polar residues" evidence="1">
    <location>
        <begin position="262"/>
        <end position="273"/>
    </location>
</feature>
<comment type="caution">
    <text evidence="2">The sequence shown here is derived from an EMBL/GenBank/DDBJ whole genome shotgun (WGS) entry which is preliminary data.</text>
</comment>
<keyword evidence="3" id="KW-1185">Reference proteome</keyword>
<dbReference type="Proteomes" id="UP001142489">
    <property type="component" value="Unassembled WGS sequence"/>
</dbReference>
<evidence type="ECO:0000256" key="1">
    <source>
        <dbReference type="SAM" id="MobiDB-lite"/>
    </source>
</evidence>
<feature type="compositionally biased region" description="Basic and acidic residues" evidence="1">
    <location>
        <begin position="125"/>
        <end position="141"/>
    </location>
</feature>
<gene>
    <name evidence="2" type="ORF">JRQ81_018523</name>
</gene>
<evidence type="ECO:0000313" key="3">
    <source>
        <dbReference type="Proteomes" id="UP001142489"/>
    </source>
</evidence>
<feature type="compositionally biased region" description="Basic and acidic residues" evidence="1">
    <location>
        <begin position="148"/>
        <end position="160"/>
    </location>
</feature>
<dbReference type="AlphaFoldDB" id="A0A9Q1AYV1"/>
<organism evidence="2 3">
    <name type="scientific">Phrynocephalus forsythii</name>
    <dbReference type="NCBI Taxonomy" id="171643"/>
    <lineage>
        <taxon>Eukaryota</taxon>
        <taxon>Metazoa</taxon>
        <taxon>Chordata</taxon>
        <taxon>Craniata</taxon>
        <taxon>Vertebrata</taxon>
        <taxon>Euteleostomi</taxon>
        <taxon>Lepidosauria</taxon>
        <taxon>Squamata</taxon>
        <taxon>Bifurcata</taxon>
        <taxon>Unidentata</taxon>
        <taxon>Episquamata</taxon>
        <taxon>Toxicofera</taxon>
        <taxon>Iguania</taxon>
        <taxon>Acrodonta</taxon>
        <taxon>Agamidae</taxon>
        <taxon>Agaminae</taxon>
        <taxon>Phrynocephalus</taxon>
    </lineage>
</organism>
<name>A0A9Q1AYV1_9SAUR</name>